<comment type="similarity">
    <text evidence="2">Belongs to the eukaryotic ribosomal protein eS10 family.</text>
</comment>
<organism evidence="11">
    <name type="scientific">Brassica cretica</name>
    <name type="common">Mustard</name>
    <dbReference type="NCBI Taxonomy" id="69181"/>
    <lineage>
        <taxon>Eukaryota</taxon>
        <taxon>Viridiplantae</taxon>
        <taxon>Streptophyta</taxon>
        <taxon>Embryophyta</taxon>
        <taxon>Tracheophyta</taxon>
        <taxon>Spermatophyta</taxon>
        <taxon>Magnoliopsida</taxon>
        <taxon>eudicotyledons</taxon>
        <taxon>Gunneridae</taxon>
        <taxon>Pentapetalae</taxon>
        <taxon>rosids</taxon>
        <taxon>malvids</taxon>
        <taxon>Brassicales</taxon>
        <taxon>Brassicaceae</taxon>
        <taxon>Brassiceae</taxon>
        <taxon>Brassica</taxon>
    </lineage>
</organism>
<keyword evidence="5" id="KW-0677">Repeat</keyword>
<dbReference type="Gene3D" id="1.10.10.10">
    <property type="entry name" value="Winged helix-like DNA-binding domain superfamily/Winged helix DNA-binding domain"/>
    <property type="match status" value="1"/>
</dbReference>
<accession>A0A8S9KK35</accession>
<feature type="region of interest" description="Disordered" evidence="9">
    <location>
        <begin position="388"/>
        <end position="474"/>
    </location>
</feature>
<feature type="compositionally biased region" description="Gly residues" evidence="9">
    <location>
        <begin position="448"/>
        <end position="467"/>
    </location>
</feature>
<reference evidence="11" key="1">
    <citation type="submission" date="2019-12" db="EMBL/GenBank/DDBJ databases">
        <title>Genome sequencing and annotation of Brassica cretica.</title>
        <authorList>
            <person name="Studholme D.J."/>
            <person name="Sarris P.F."/>
        </authorList>
    </citation>
    <scope>NUCLEOTIDE SEQUENCE</scope>
    <source>
        <strain evidence="11">PFS-102/07</strain>
        <tissue evidence="11">Leaf</tissue>
    </source>
</reference>
<dbReference type="FunFam" id="3.80.10.10:FF:000386">
    <property type="entry name" value="Disease resistance protein RPS4"/>
    <property type="match status" value="1"/>
</dbReference>
<evidence type="ECO:0000256" key="3">
    <source>
        <dbReference type="ARBA" id="ARBA00022490"/>
    </source>
</evidence>
<dbReference type="Pfam" id="PF07725">
    <property type="entry name" value="LRR_3"/>
    <property type="match status" value="1"/>
</dbReference>
<evidence type="ECO:0000259" key="10">
    <source>
        <dbReference type="Pfam" id="PF03501"/>
    </source>
</evidence>
<feature type="domain" description="Plectin/eS10 N-terminal" evidence="10">
    <location>
        <begin position="312"/>
        <end position="391"/>
    </location>
</feature>
<dbReference type="GO" id="GO:0006952">
    <property type="term" value="P:defense response"/>
    <property type="evidence" value="ECO:0007669"/>
    <property type="project" value="UniProtKB-KW"/>
</dbReference>
<evidence type="ECO:0000256" key="7">
    <source>
        <dbReference type="ARBA" id="ARBA00022980"/>
    </source>
</evidence>
<keyword evidence="3" id="KW-0963">Cytoplasm</keyword>
<keyword evidence="4" id="KW-0433">Leucine-rich repeat</keyword>
<evidence type="ECO:0000256" key="8">
    <source>
        <dbReference type="ARBA" id="ARBA00023274"/>
    </source>
</evidence>
<dbReference type="PANTHER" id="PTHR12146">
    <property type="entry name" value="40S RIBOSOMAL PROTEIN S10"/>
    <property type="match status" value="1"/>
</dbReference>
<dbReference type="SUPFAM" id="SSF52058">
    <property type="entry name" value="L domain-like"/>
    <property type="match status" value="1"/>
</dbReference>
<keyword evidence="8" id="KW-0687">Ribonucleoprotein</keyword>
<dbReference type="InterPro" id="IPR005326">
    <property type="entry name" value="Plectin_eS10_N"/>
</dbReference>
<keyword evidence="6" id="KW-0611">Plant defense</keyword>
<dbReference type="EMBL" id="QGKY02000164">
    <property type="protein sequence ID" value="KAF2594639.1"/>
    <property type="molecule type" value="Genomic_DNA"/>
</dbReference>
<dbReference type="GO" id="GO:0003723">
    <property type="term" value="F:RNA binding"/>
    <property type="evidence" value="ECO:0007669"/>
    <property type="project" value="TreeGrafter"/>
</dbReference>
<gene>
    <name evidence="11" type="ORF">F2Q70_00043735</name>
</gene>
<evidence type="ECO:0000256" key="2">
    <source>
        <dbReference type="ARBA" id="ARBA00007278"/>
    </source>
</evidence>
<dbReference type="InterPro" id="IPR036388">
    <property type="entry name" value="WH-like_DNA-bd_sf"/>
</dbReference>
<protein>
    <recommendedName>
        <fullName evidence="10">Plectin/eS10 N-terminal domain-containing protein</fullName>
    </recommendedName>
</protein>
<evidence type="ECO:0000256" key="1">
    <source>
        <dbReference type="ARBA" id="ARBA00004496"/>
    </source>
</evidence>
<dbReference type="GO" id="GO:0022627">
    <property type="term" value="C:cytosolic small ribosomal subunit"/>
    <property type="evidence" value="ECO:0007669"/>
    <property type="project" value="TreeGrafter"/>
</dbReference>
<dbReference type="GO" id="GO:0003735">
    <property type="term" value="F:structural constituent of ribosome"/>
    <property type="evidence" value="ECO:0007669"/>
    <property type="project" value="TreeGrafter"/>
</dbReference>
<comment type="subcellular location">
    <subcellularLocation>
        <location evidence="1">Cytoplasm</location>
    </subcellularLocation>
</comment>
<evidence type="ECO:0000256" key="5">
    <source>
        <dbReference type="ARBA" id="ARBA00022737"/>
    </source>
</evidence>
<dbReference type="Gene3D" id="3.80.10.10">
    <property type="entry name" value="Ribonuclease Inhibitor"/>
    <property type="match status" value="1"/>
</dbReference>
<evidence type="ECO:0000256" key="6">
    <source>
        <dbReference type="ARBA" id="ARBA00022821"/>
    </source>
</evidence>
<dbReference type="InterPro" id="IPR011713">
    <property type="entry name" value="Leu-rich_rpt_3"/>
</dbReference>
<dbReference type="FunFam" id="1.10.10.10:FF:000025">
    <property type="entry name" value="40S ribosomal protein S10"/>
    <property type="match status" value="1"/>
</dbReference>
<proteinExistence type="inferred from homology"/>
<dbReference type="AlphaFoldDB" id="A0A8S9KK35"/>
<keyword evidence="7" id="KW-0689">Ribosomal protein</keyword>
<feature type="compositionally biased region" description="Basic and acidic residues" evidence="9">
    <location>
        <begin position="399"/>
        <end position="421"/>
    </location>
</feature>
<sequence length="474" mass="53385">MHCLLQQLGRQVVYEQSNEPGKRQFLVEAEEIRNVLENETGTGSVLGISLDMSKISEFSISGRAFEGMRNLRFLRVYGRNFSTLQMLEDMEYLPRLRLLHWDSYPGTLLPPTFRPECLVEFNMAYSKLEKLWQGIQPLTNLKDIDLGHSKNLIEIPDLSKATSLKTLTLTSCTSLVELPSSIRNLHKLKKLMMMGCAKLQIIPKNINLASLEEVDMSDCSLLRSYPDISMNIKDLDVGNTKLEVHPSIVERLPRLEWFRIGSRNLKRLTHVPESVTHLDLSNSDIVRIPDCVIGLSRLESLFVFKCRKLMSLQEGVLFAKKDFNLAQHPLVEGVPNLQVMKLMQSFKSKEYVRETFAWMHYYWFLTNEGIDFLRTYLNLPSEIVPATLKKQQKPLGRPMGDRPRGPPRSDGERRSGDRDGYRGGQRSGGEFGDKSGAPADYQPSFRGSGAGSRPGFGRGAGGYGAGPAAGSDLP</sequence>
<dbReference type="PANTHER" id="PTHR12146:SF21">
    <property type="entry name" value="DUF4283 DOMAIN-CONTAINING PROTEIN"/>
    <property type="match status" value="1"/>
</dbReference>
<dbReference type="InterPro" id="IPR032675">
    <property type="entry name" value="LRR_dom_sf"/>
</dbReference>
<dbReference type="Pfam" id="PF03501">
    <property type="entry name" value="S10_plectin"/>
    <property type="match status" value="1"/>
</dbReference>
<evidence type="ECO:0000313" key="11">
    <source>
        <dbReference type="EMBL" id="KAF2594639.1"/>
    </source>
</evidence>
<name>A0A8S9KK35_BRACR</name>
<evidence type="ECO:0000256" key="4">
    <source>
        <dbReference type="ARBA" id="ARBA00022614"/>
    </source>
</evidence>
<dbReference type="InterPro" id="IPR037447">
    <property type="entry name" value="Ribosomal_eS10"/>
</dbReference>
<evidence type="ECO:0000256" key="9">
    <source>
        <dbReference type="SAM" id="MobiDB-lite"/>
    </source>
</evidence>
<comment type="caution">
    <text evidence="11">The sequence shown here is derived from an EMBL/GenBank/DDBJ whole genome shotgun (WGS) entry which is preliminary data.</text>
</comment>